<keyword evidence="2" id="KW-0812">Transmembrane</keyword>
<feature type="transmembrane region" description="Helical" evidence="2">
    <location>
        <begin position="17"/>
        <end position="38"/>
    </location>
</feature>
<gene>
    <name evidence="3" type="ORF">Mal4_01910</name>
</gene>
<evidence type="ECO:0000313" key="3">
    <source>
        <dbReference type="EMBL" id="QDU35909.1"/>
    </source>
</evidence>
<dbReference type="GO" id="GO:0016032">
    <property type="term" value="P:viral process"/>
    <property type="evidence" value="ECO:0007669"/>
    <property type="project" value="InterPro"/>
</dbReference>
<evidence type="ECO:0000256" key="2">
    <source>
        <dbReference type="SAM" id="Phobius"/>
    </source>
</evidence>
<organism evidence="3 4">
    <name type="scientific">Maioricimonas rarisocia</name>
    <dbReference type="NCBI Taxonomy" id="2528026"/>
    <lineage>
        <taxon>Bacteria</taxon>
        <taxon>Pseudomonadati</taxon>
        <taxon>Planctomycetota</taxon>
        <taxon>Planctomycetia</taxon>
        <taxon>Planctomycetales</taxon>
        <taxon>Planctomycetaceae</taxon>
        <taxon>Maioricimonas</taxon>
    </lineage>
</organism>
<feature type="compositionally biased region" description="Low complexity" evidence="1">
    <location>
        <begin position="127"/>
        <end position="136"/>
    </location>
</feature>
<dbReference type="Pfam" id="PF04508">
    <property type="entry name" value="Pox_A_type_inc"/>
    <property type="match status" value="1"/>
</dbReference>
<keyword evidence="2" id="KW-1133">Transmembrane helix</keyword>
<dbReference type="EMBL" id="CP036275">
    <property type="protein sequence ID" value="QDU35909.1"/>
    <property type="molecule type" value="Genomic_DNA"/>
</dbReference>
<keyword evidence="2" id="KW-0472">Membrane</keyword>
<proteinExistence type="predicted"/>
<protein>
    <submittedName>
        <fullName evidence="3">Uncharacterized protein</fullName>
    </submittedName>
</protein>
<dbReference type="RefSeq" id="WP_197443971.1">
    <property type="nucleotide sequence ID" value="NZ_CP036275.1"/>
</dbReference>
<sequence>MNVPFERPADTPGPHEISWPILGGGFAVGLLCGAFWLMSDRNADSAEPVAEPSTPVAASTDVELENQRLRHELEVTRLQARIAELERQLAAARTAESALTNPRPDRNLAEAPRPAPVPSGPVVRSQPASGSGPPSGRATLDYWNRMNQIIAREAEMRRAPSGGVKASNAGSFLDRRIAAGEYASSELSRLGTQGVDPEVVALARAVAGWYGEGVSICETGKELFSGGNSGPHMRAAATQYQNAEKSHAAAVSDINAQGERTRETMTRRYRLTFPPLN</sequence>
<reference evidence="3 4" key="1">
    <citation type="submission" date="2019-02" db="EMBL/GenBank/DDBJ databases">
        <title>Deep-cultivation of Planctomycetes and their phenomic and genomic characterization uncovers novel biology.</title>
        <authorList>
            <person name="Wiegand S."/>
            <person name="Jogler M."/>
            <person name="Boedeker C."/>
            <person name="Pinto D."/>
            <person name="Vollmers J."/>
            <person name="Rivas-Marin E."/>
            <person name="Kohn T."/>
            <person name="Peeters S.H."/>
            <person name="Heuer A."/>
            <person name="Rast P."/>
            <person name="Oberbeckmann S."/>
            <person name="Bunk B."/>
            <person name="Jeske O."/>
            <person name="Meyerdierks A."/>
            <person name="Storesund J.E."/>
            <person name="Kallscheuer N."/>
            <person name="Luecker S."/>
            <person name="Lage O.M."/>
            <person name="Pohl T."/>
            <person name="Merkel B.J."/>
            <person name="Hornburger P."/>
            <person name="Mueller R.-W."/>
            <person name="Bruemmer F."/>
            <person name="Labrenz M."/>
            <person name="Spormann A.M."/>
            <person name="Op den Camp H."/>
            <person name="Overmann J."/>
            <person name="Amann R."/>
            <person name="Jetten M.S.M."/>
            <person name="Mascher T."/>
            <person name="Medema M.H."/>
            <person name="Devos D.P."/>
            <person name="Kaster A.-K."/>
            <person name="Ovreas L."/>
            <person name="Rohde M."/>
            <person name="Galperin M.Y."/>
            <person name="Jogler C."/>
        </authorList>
    </citation>
    <scope>NUCLEOTIDE SEQUENCE [LARGE SCALE GENOMIC DNA]</scope>
    <source>
        <strain evidence="3 4">Mal4</strain>
    </source>
</reference>
<keyword evidence="4" id="KW-1185">Reference proteome</keyword>
<name>A0A517Z0H5_9PLAN</name>
<dbReference type="InterPro" id="IPR007596">
    <property type="entry name" value="Pox_A_type_inc"/>
</dbReference>
<evidence type="ECO:0000256" key="1">
    <source>
        <dbReference type="SAM" id="MobiDB-lite"/>
    </source>
</evidence>
<dbReference type="Proteomes" id="UP000320496">
    <property type="component" value="Chromosome"/>
</dbReference>
<feature type="region of interest" description="Disordered" evidence="1">
    <location>
        <begin position="93"/>
        <end position="140"/>
    </location>
</feature>
<dbReference type="AlphaFoldDB" id="A0A517Z0H5"/>
<evidence type="ECO:0000313" key="4">
    <source>
        <dbReference type="Proteomes" id="UP000320496"/>
    </source>
</evidence>
<accession>A0A517Z0H5</accession>
<dbReference type="KEGG" id="mri:Mal4_01910"/>